<feature type="domain" description="PIN-like" evidence="2">
    <location>
        <begin position="7"/>
        <end position="109"/>
    </location>
</feature>
<dbReference type="InterPro" id="IPR041494">
    <property type="entry name" value="PIN7"/>
</dbReference>
<dbReference type="STRING" id="395495.Lcho_2112"/>
<dbReference type="KEGG" id="lch:Lcho_2112"/>
<gene>
    <name evidence="3" type="ordered locus">Lcho_2112</name>
</gene>
<feature type="region of interest" description="Disordered" evidence="1">
    <location>
        <begin position="128"/>
        <end position="257"/>
    </location>
</feature>
<proteinExistence type="predicted"/>
<sequence>MTLTCILVDMENVQLRVPDLSALERGRHQLKIFHGPSQNKLTIEMVRALQPLGDAVEYIQCEKAGPNALDFHLAFHLGRLTAAQPDARYLIVSRDKGFAQLVAHANKLGGRVEQHASLPADIVGSAATPAPVSAAGKARTTRSTRATATESAPTPAPARKAAATKTAAKTAARKAPAKKTAAAKTVTAPAASPAPAVAPAAKKVPAKKAAAKQAPARKAGARADTSPAILPPAAPARSAGTAPDPAAAPAAKPTRDIATATDRAKAIATLQKLGAKRPVTQRALLRHLQSHLGHDLSDGAVQALVDALVAAGVVALAQGKLTYHLGA</sequence>
<dbReference type="Pfam" id="PF18475">
    <property type="entry name" value="PIN7"/>
    <property type="match status" value="1"/>
</dbReference>
<dbReference type="Proteomes" id="UP000001693">
    <property type="component" value="Chromosome"/>
</dbReference>
<feature type="compositionally biased region" description="Low complexity" evidence="1">
    <location>
        <begin position="236"/>
        <end position="252"/>
    </location>
</feature>
<feature type="compositionally biased region" description="Low complexity" evidence="1">
    <location>
        <begin position="133"/>
        <end position="170"/>
    </location>
</feature>
<organism evidence="3 4">
    <name type="scientific">Leptothrix cholodnii (strain ATCC 51168 / LMG 8142 / SP-6)</name>
    <name type="common">Leptothrix discophora (strain SP-6)</name>
    <dbReference type="NCBI Taxonomy" id="395495"/>
    <lineage>
        <taxon>Bacteria</taxon>
        <taxon>Pseudomonadati</taxon>
        <taxon>Pseudomonadota</taxon>
        <taxon>Betaproteobacteria</taxon>
        <taxon>Burkholderiales</taxon>
        <taxon>Sphaerotilaceae</taxon>
        <taxon>Leptothrix</taxon>
    </lineage>
</organism>
<name>B1Y2N7_LEPCP</name>
<evidence type="ECO:0000313" key="4">
    <source>
        <dbReference type="Proteomes" id="UP000001693"/>
    </source>
</evidence>
<reference evidence="3 4" key="1">
    <citation type="submission" date="2008-03" db="EMBL/GenBank/DDBJ databases">
        <title>Complete sequence of Leptothrix cholodnii SP-6.</title>
        <authorList>
            <consortium name="US DOE Joint Genome Institute"/>
            <person name="Copeland A."/>
            <person name="Lucas S."/>
            <person name="Lapidus A."/>
            <person name="Glavina del Rio T."/>
            <person name="Dalin E."/>
            <person name="Tice H."/>
            <person name="Bruce D."/>
            <person name="Goodwin L."/>
            <person name="Pitluck S."/>
            <person name="Chertkov O."/>
            <person name="Brettin T."/>
            <person name="Detter J.C."/>
            <person name="Han C."/>
            <person name="Kuske C.R."/>
            <person name="Schmutz J."/>
            <person name="Larimer F."/>
            <person name="Land M."/>
            <person name="Hauser L."/>
            <person name="Kyrpides N."/>
            <person name="Lykidis A."/>
            <person name="Emerson D."/>
            <person name="Richardson P."/>
        </authorList>
    </citation>
    <scope>NUCLEOTIDE SEQUENCE [LARGE SCALE GENOMIC DNA]</scope>
    <source>
        <strain evidence="4">ATCC 51168 / LMG 8142 / SP-6</strain>
    </source>
</reference>
<keyword evidence="4" id="KW-1185">Reference proteome</keyword>
<dbReference type="EMBL" id="CP001013">
    <property type="protein sequence ID" value="ACB34379.1"/>
    <property type="molecule type" value="Genomic_DNA"/>
</dbReference>
<evidence type="ECO:0000256" key="1">
    <source>
        <dbReference type="SAM" id="MobiDB-lite"/>
    </source>
</evidence>
<dbReference type="eggNOG" id="COG1694">
    <property type="taxonomic scope" value="Bacteria"/>
</dbReference>
<feature type="compositionally biased region" description="Low complexity" evidence="1">
    <location>
        <begin position="178"/>
        <end position="203"/>
    </location>
</feature>
<accession>B1Y2N7</accession>
<dbReference type="HOGENOM" id="CLU_086011_0_0_4"/>
<evidence type="ECO:0000313" key="3">
    <source>
        <dbReference type="EMBL" id="ACB34379.1"/>
    </source>
</evidence>
<dbReference type="AlphaFoldDB" id="B1Y2N7"/>
<protein>
    <recommendedName>
        <fullName evidence="2">PIN-like domain-containing protein</fullName>
    </recommendedName>
</protein>
<dbReference type="OrthoDB" id="9791898at2"/>
<evidence type="ECO:0000259" key="2">
    <source>
        <dbReference type="Pfam" id="PF18475"/>
    </source>
</evidence>
<dbReference type="RefSeq" id="WP_012347139.1">
    <property type="nucleotide sequence ID" value="NC_010524.1"/>
</dbReference>